<keyword evidence="1" id="KW-0472">Membrane</keyword>
<dbReference type="Proteomes" id="UP000002774">
    <property type="component" value="Chromosome"/>
</dbReference>
<reference evidence="4" key="1">
    <citation type="submission" date="2011-09" db="EMBL/GenBank/DDBJ databases">
        <title>The permanent draft genome of Mucilaginibacter paludis DSM 18603.</title>
        <authorList>
            <consortium name="US DOE Joint Genome Institute (JGI-PGF)"/>
            <person name="Lucas S."/>
            <person name="Han J."/>
            <person name="Lapidus A."/>
            <person name="Bruce D."/>
            <person name="Goodwin L."/>
            <person name="Pitluck S."/>
            <person name="Peters L."/>
            <person name="Kyrpides N."/>
            <person name="Mavromatis K."/>
            <person name="Ivanova N."/>
            <person name="Mikhailova N."/>
            <person name="Held B."/>
            <person name="Detter J.C."/>
            <person name="Tapia R."/>
            <person name="Han C."/>
            <person name="Land M."/>
            <person name="Hauser L."/>
            <person name="Markowitz V."/>
            <person name="Cheng J.-F."/>
            <person name="Hugenholtz P."/>
            <person name="Woyke T."/>
            <person name="Wu D."/>
            <person name="Tindall B."/>
            <person name="Brambilla E."/>
            <person name="Klenk H.-P."/>
            <person name="Eisen J.A."/>
        </authorList>
    </citation>
    <scope>NUCLEOTIDE SEQUENCE [LARGE SCALE GENOMIC DNA]</scope>
    <source>
        <strain evidence="4">DSM 18603</strain>
    </source>
</reference>
<keyword evidence="1" id="KW-0812">Transmembrane</keyword>
<dbReference type="STRING" id="714943.Mucpa_1677"/>
<keyword evidence="1" id="KW-1133">Transmembrane helix</keyword>
<protein>
    <submittedName>
        <fullName evidence="4">Anti-FecI sigma factor, FecR</fullName>
    </submittedName>
</protein>
<dbReference type="RefSeq" id="WP_008505717.1">
    <property type="nucleotide sequence ID" value="NZ_CM001403.1"/>
</dbReference>
<gene>
    <name evidence="4" type="ORF">Mucpa_1677</name>
</gene>
<dbReference type="eggNOG" id="COG3712">
    <property type="taxonomic scope" value="Bacteria"/>
</dbReference>
<feature type="domain" description="Protein FecR C-terminal" evidence="3">
    <location>
        <begin position="263"/>
        <end position="329"/>
    </location>
</feature>
<evidence type="ECO:0000313" key="5">
    <source>
        <dbReference type="Proteomes" id="UP000002774"/>
    </source>
</evidence>
<feature type="transmembrane region" description="Helical" evidence="1">
    <location>
        <begin position="84"/>
        <end position="102"/>
    </location>
</feature>
<dbReference type="Pfam" id="PF16344">
    <property type="entry name" value="FecR_C"/>
    <property type="match status" value="1"/>
</dbReference>
<evidence type="ECO:0000256" key="1">
    <source>
        <dbReference type="SAM" id="Phobius"/>
    </source>
</evidence>
<keyword evidence="5" id="KW-1185">Reference proteome</keyword>
<dbReference type="PANTHER" id="PTHR30273">
    <property type="entry name" value="PERIPLASMIC SIGNAL SENSOR AND SIGMA FACTOR ACTIVATOR FECR-RELATED"/>
    <property type="match status" value="1"/>
</dbReference>
<dbReference type="InterPro" id="IPR006860">
    <property type="entry name" value="FecR"/>
</dbReference>
<evidence type="ECO:0000313" key="4">
    <source>
        <dbReference type="EMBL" id="EHQ25834.1"/>
    </source>
</evidence>
<name>H1Y6J0_9SPHI</name>
<organism evidence="4 5">
    <name type="scientific">Mucilaginibacter paludis DSM 18603</name>
    <dbReference type="NCBI Taxonomy" id="714943"/>
    <lineage>
        <taxon>Bacteria</taxon>
        <taxon>Pseudomonadati</taxon>
        <taxon>Bacteroidota</taxon>
        <taxon>Sphingobacteriia</taxon>
        <taxon>Sphingobacteriales</taxon>
        <taxon>Sphingobacteriaceae</taxon>
        <taxon>Mucilaginibacter</taxon>
    </lineage>
</organism>
<evidence type="ECO:0000259" key="3">
    <source>
        <dbReference type="Pfam" id="PF16344"/>
    </source>
</evidence>
<dbReference type="EMBL" id="CM001403">
    <property type="protein sequence ID" value="EHQ25834.1"/>
    <property type="molecule type" value="Genomic_DNA"/>
</dbReference>
<dbReference type="InterPro" id="IPR032508">
    <property type="entry name" value="FecR_C"/>
</dbReference>
<dbReference type="AlphaFoldDB" id="H1Y6J0"/>
<feature type="domain" description="FecR protein" evidence="2">
    <location>
        <begin position="124"/>
        <end position="213"/>
    </location>
</feature>
<dbReference type="OrthoDB" id="1119382at2"/>
<accession>H1Y6J0</accession>
<dbReference type="PIRSF" id="PIRSF018266">
    <property type="entry name" value="FecR"/>
    <property type="match status" value="1"/>
</dbReference>
<dbReference type="Gene3D" id="3.55.50.30">
    <property type="match status" value="1"/>
</dbReference>
<dbReference type="Pfam" id="PF04773">
    <property type="entry name" value="FecR"/>
    <property type="match status" value="1"/>
</dbReference>
<dbReference type="InterPro" id="IPR012373">
    <property type="entry name" value="Ferrdict_sens_TM"/>
</dbReference>
<dbReference type="GO" id="GO:0016989">
    <property type="term" value="F:sigma factor antagonist activity"/>
    <property type="evidence" value="ECO:0007669"/>
    <property type="project" value="TreeGrafter"/>
</dbReference>
<sequence>MKDAIKRELLIKYMHEQCSAAEMIQVKEFLTQPEWQQALDELLEDDFAQFTTDAVPDGLSADWNRRFKQKHILPAIQPLWRSAWLQYAAAGLLLITLGFYFFKNQISGTRQPPVMAMLEKVNPRGQRSQIILPDSSVVYLGAESKLRFPEKFGEGSREVSLTGEAFFEVAKDKKHPFIIHSGAVQTRVLGTSFKIDAFPGKIMTVSVATGKVRVDRDAGDKNKLKALAVLIPGQVVKWDEVAQTSCISQVDIQSIRDWKDGNLNFVSASLADVAETLERAYNVKITFNDSRIKNYHVTLMVNASNPLSRTLDIICNTTHLKFKGSGRSFNILKNGGR</sequence>
<proteinExistence type="predicted"/>
<dbReference type="HOGENOM" id="CLU_050192_2_3_10"/>
<dbReference type="PANTHER" id="PTHR30273:SF2">
    <property type="entry name" value="PROTEIN FECR"/>
    <property type="match status" value="1"/>
</dbReference>
<evidence type="ECO:0000259" key="2">
    <source>
        <dbReference type="Pfam" id="PF04773"/>
    </source>
</evidence>
<dbReference type="Gene3D" id="2.60.120.1440">
    <property type="match status" value="1"/>
</dbReference>